<dbReference type="Proteomes" id="UP000232412">
    <property type="component" value="Unassembled WGS sequence"/>
</dbReference>
<evidence type="ECO:0008006" key="3">
    <source>
        <dbReference type="Google" id="ProtNLM"/>
    </source>
</evidence>
<dbReference type="InterPro" id="IPR013320">
    <property type="entry name" value="ConA-like_dom_sf"/>
</dbReference>
<evidence type="ECO:0000313" key="1">
    <source>
        <dbReference type="EMBL" id="SHO44650.1"/>
    </source>
</evidence>
<reference evidence="2" key="1">
    <citation type="submission" date="2016-12" db="EMBL/GenBank/DDBJ databases">
        <authorList>
            <person name="Herbold C."/>
        </authorList>
    </citation>
    <scope>NUCLEOTIDE SEQUENCE [LARGE SCALE GENOMIC DNA]</scope>
</reference>
<protein>
    <recommendedName>
        <fullName evidence="3">3-keto-disaccharide hydrolase domain-containing protein</fullName>
    </recommendedName>
</protein>
<evidence type="ECO:0000313" key="2">
    <source>
        <dbReference type="Proteomes" id="UP000232412"/>
    </source>
</evidence>
<gene>
    <name evidence="1" type="ORF">NSIN_20399</name>
</gene>
<dbReference type="AlphaFoldDB" id="A0A2H1EGN0"/>
<sequence>MRLIVFGIITVIGISYAYYNAQINSGYHHTKMVDFDSYQNGTIPQGFADLSTDQKPYWIVKSEPTAPSLPNVLEKMPVNDTSDYHLQLIPDSPTVDTENVTMKFKIISGQNAKSAGMILRFIDPKHYFVLMADSEQNRLSLCKNTPDFLICNYDKSVTITPGQWHTMEALVSSQGIAASLDGQIIIRANDHNYQSGQVGMWTKKDTGAYFDDFKIEY</sequence>
<name>A0A2H1EGN0_9ARCH</name>
<dbReference type="SUPFAM" id="SSF49899">
    <property type="entry name" value="Concanavalin A-like lectins/glucanases"/>
    <property type="match status" value="1"/>
</dbReference>
<accession>A0A2H1EGN0</accession>
<proteinExistence type="predicted"/>
<dbReference type="Gene3D" id="2.60.120.560">
    <property type="entry name" value="Exo-inulinase, domain 1"/>
    <property type="match status" value="1"/>
</dbReference>
<keyword evidence="2" id="KW-1185">Reference proteome</keyword>
<organism evidence="1 2">
    <name type="scientific">Nitrosotalea sinensis</name>
    <dbReference type="NCBI Taxonomy" id="1499975"/>
    <lineage>
        <taxon>Archaea</taxon>
        <taxon>Nitrososphaerota</taxon>
        <taxon>Nitrososphaeria</taxon>
        <taxon>Nitrosotaleales</taxon>
        <taxon>Nitrosotaleaceae</taxon>
        <taxon>Nitrosotalea</taxon>
    </lineage>
</organism>
<dbReference type="EMBL" id="FRFC01000003">
    <property type="protein sequence ID" value="SHO44650.1"/>
    <property type="molecule type" value="Genomic_DNA"/>
</dbReference>